<dbReference type="Pfam" id="PF00226">
    <property type="entry name" value="DnaJ"/>
    <property type="match status" value="1"/>
</dbReference>
<comment type="subcellular location">
    <subcellularLocation>
        <location evidence="5">Endomembrane system</location>
        <topology evidence="5">Single-pass membrane protein</topology>
    </subcellularLocation>
</comment>
<feature type="region of interest" description="Disordered" evidence="6">
    <location>
        <begin position="393"/>
        <end position="412"/>
    </location>
</feature>
<dbReference type="Proteomes" id="UP001497497">
    <property type="component" value="Unassembled WGS sequence"/>
</dbReference>
<keyword evidence="1 7" id="KW-0812">Transmembrane</keyword>
<evidence type="ECO:0000259" key="9">
    <source>
        <dbReference type="PROSITE" id="PS50076"/>
    </source>
</evidence>
<organism evidence="11 12">
    <name type="scientific">Lymnaea stagnalis</name>
    <name type="common">Great pond snail</name>
    <name type="synonym">Helix stagnalis</name>
    <dbReference type="NCBI Taxonomy" id="6523"/>
    <lineage>
        <taxon>Eukaryota</taxon>
        <taxon>Metazoa</taxon>
        <taxon>Spiralia</taxon>
        <taxon>Lophotrochozoa</taxon>
        <taxon>Mollusca</taxon>
        <taxon>Gastropoda</taxon>
        <taxon>Heterobranchia</taxon>
        <taxon>Euthyneura</taxon>
        <taxon>Panpulmonata</taxon>
        <taxon>Hygrophila</taxon>
        <taxon>Lymnaeoidea</taxon>
        <taxon>Lymnaeidae</taxon>
        <taxon>Lymnaea</taxon>
    </lineage>
</organism>
<evidence type="ECO:0000256" key="5">
    <source>
        <dbReference type="ARBA" id="ARBA00037847"/>
    </source>
</evidence>
<dbReference type="InterPro" id="IPR001623">
    <property type="entry name" value="DnaJ_domain"/>
</dbReference>
<evidence type="ECO:0000256" key="7">
    <source>
        <dbReference type="SAM" id="Phobius"/>
    </source>
</evidence>
<dbReference type="PROSITE" id="PS50090">
    <property type="entry name" value="MYB_LIKE"/>
    <property type="match status" value="2"/>
</dbReference>
<dbReference type="Gene3D" id="1.10.10.60">
    <property type="entry name" value="Homeodomain-like"/>
    <property type="match status" value="2"/>
</dbReference>
<dbReference type="InterPro" id="IPR018253">
    <property type="entry name" value="DnaJ_domain_CS"/>
</dbReference>
<feature type="transmembrane region" description="Helical" evidence="7">
    <location>
        <begin position="128"/>
        <end position="151"/>
    </location>
</feature>
<accession>A0AAV2H718</accession>
<dbReference type="PANTHER" id="PTHR44653:SF2">
    <property type="entry name" value="DNAJ HOMOLOG SUBFAMILY C MEMBER 1"/>
    <property type="match status" value="1"/>
</dbReference>
<dbReference type="PANTHER" id="PTHR44653">
    <property type="entry name" value="DNAJ HOMOLOG SUBFAMILY C MEMBER 1"/>
    <property type="match status" value="1"/>
</dbReference>
<dbReference type="PROSITE" id="PS00636">
    <property type="entry name" value="DNAJ_1"/>
    <property type="match status" value="1"/>
</dbReference>
<comment type="caution">
    <text evidence="11">The sequence shown here is derived from an EMBL/GenBank/DDBJ whole genome shotgun (WGS) entry which is preliminary data.</text>
</comment>
<evidence type="ECO:0000256" key="1">
    <source>
        <dbReference type="ARBA" id="ARBA00022692"/>
    </source>
</evidence>
<evidence type="ECO:0000256" key="6">
    <source>
        <dbReference type="SAM" id="MobiDB-lite"/>
    </source>
</evidence>
<dbReference type="PROSITE" id="PS50076">
    <property type="entry name" value="DNAJ_2"/>
    <property type="match status" value="1"/>
</dbReference>
<dbReference type="InterPro" id="IPR001005">
    <property type="entry name" value="SANT/Myb"/>
</dbReference>
<feature type="chain" id="PRO_5044010604" description="DnaJ homolog subfamily C member 1" evidence="8">
    <location>
        <begin position="25"/>
        <end position="514"/>
    </location>
</feature>
<feature type="domain" description="J" evidence="9">
    <location>
        <begin position="42"/>
        <end position="106"/>
    </location>
</feature>
<evidence type="ECO:0000256" key="3">
    <source>
        <dbReference type="ARBA" id="ARBA00022989"/>
    </source>
</evidence>
<dbReference type="CDD" id="cd00167">
    <property type="entry name" value="SANT"/>
    <property type="match status" value="1"/>
</dbReference>
<feature type="signal peptide" evidence="8">
    <location>
        <begin position="1"/>
        <end position="24"/>
    </location>
</feature>
<keyword evidence="4 7" id="KW-0472">Membrane</keyword>
<protein>
    <recommendedName>
        <fullName evidence="13">DnaJ homolog subfamily C member 1</fullName>
    </recommendedName>
</protein>
<dbReference type="SUPFAM" id="SSF46689">
    <property type="entry name" value="Homeodomain-like"/>
    <property type="match status" value="2"/>
</dbReference>
<feature type="region of interest" description="Disordered" evidence="6">
    <location>
        <begin position="276"/>
        <end position="297"/>
    </location>
</feature>
<dbReference type="SMART" id="SM00271">
    <property type="entry name" value="DnaJ"/>
    <property type="match status" value="1"/>
</dbReference>
<dbReference type="PRINTS" id="PR00625">
    <property type="entry name" value="JDOMAIN"/>
</dbReference>
<dbReference type="InterPro" id="IPR052606">
    <property type="entry name" value="DnaJ_domain_protein"/>
</dbReference>
<reference evidence="11 12" key="1">
    <citation type="submission" date="2024-04" db="EMBL/GenBank/DDBJ databases">
        <authorList>
            <consortium name="Genoscope - CEA"/>
            <person name="William W."/>
        </authorList>
    </citation>
    <scope>NUCLEOTIDE SEQUENCE [LARGE SCALE GENOMIC DNA]</scope>
</reference>
<dbReference type="Pfam" id="PF23082">
    <property type="entry name" value="Myb_DNA-binding_2"/>
    <property type="match status" value="2"/>
</dbReference>
<sequence length="514" mass="59705">MATCDYRGLLTLTLLVLCTVPLRSWDSDDFELFDLVEEININFYEVFGIDKTATTSDVRKAYRRLSLQLHPDKNDAEDAAEKFRQIVSIYEVLKDEKKRERYNQVLVEGLPDWRQPVYYYRRARKMGIYELAVVLFIILTIGQYFVAWAIYVEKRLAMEEFLSSKKKKEKKKKKQIVTEDEINEDEELNSIPIPKVLDLWPFQLAVYLFYTLYNLPQTLMEWLEERKRRKELEEAAKALLSEEIKEAEPIRKPKKRNQPELPEYSSEKYAMFPEPLSGRKEQQSQNHEPMELTRQKKGEWSDEDLILLSKAVNKIPGGTHQRWEKIAEMVGRTVAEVTAKTKETKGNYTMLLNTAVQNSLAKSHGAGFKINDYIITQNEDGDDILVPCGEDDKSESQIRKRHKHSNSVKTSERTLLIPRSLNESIAVKDTEKSSLAPSPMGNNLTATVDAKSGEKLWTQNQQTIFEWALKQYPKGTEARWDKVAEHIPGKNKEDCILRFKELAELVSRKKKGEQ</sequence>
<proteinExistence type="predicted"/>
<feature type="domain" description="Myb-like" evidence="10">
    <location>
        <begin position="457"/>
        <end position="503"/>
    </location>
</feature>
<keyword evidence="3 7" id="KW-1133">Transmembrane helix</keyword>
<evidence type="ECO:0000313" key="12">
    <source>
        <dbReference type="Proteomes" id="UP001497497"/>
    </source>
</evidence>
<evidence type="ECO:0000256" key="2">
    <source>
        <dbReference type="ARBA" id="ARBA00022729"/>
    </source>
</evidence>
<keyword evidence="12" id="KW-1185">Reference proteome</keyword>
<dbReference type="InterPro" id="IPR009057">
    <property type="entry name" value="Homeodomain-like_sf"/>
</dbReference>
<evidence type="ECO:0000256" key="8">
    <source>
        <dbReference type="SAM" id="SignalP"/>
    </source>
</evidence>
<dbReference type="CDD" id="cd06257">
    <property type="entry name" value="DnaJ"/>
    <property type="match status" value="1"/>
</dbReference>
<name>A0AAV2H718_LYMST</name>
<keyword evidence="2 8" id="KW-0732">Signal</keyword>
<feature type="compositionally biased region" description="Basic and acidic residues" evidence="6">
    <location>
        <begin position="277"/>
        <end position="297"/>
    </location>
</feature>
<dbReference type="SUPFAM" id="SSF46565">
    <property type="entry name" value="Chaperone J-domain"/>
    <property type="match status" value="1"/>
</dbReference>
<dbReference type="AlphaFoldDB" id="A0AAV2H718"/>
<dbReference type="SMART" id="SM00717">
    <property type="entry name" value="SANT"/>
    <property type="match status" value="2"/>
</dbReference>
<evidence type="ECO:0000256" key="4">
    <source>
        <dbReference type="ARBA" id="ARBA00023136"/>
    </source>
</evidence>
<evidence type="ECO:0008006" key="13">
    <source>
        <dbReference type="Google" id="ProtNLM"/>
    </source>
</evidence>
<gene>
    <name evidence="11" type="ORF">GSLYS_00003413001</name>
</gene>
<evidence type="ECO:0000313" key="11">
    <source>
        <dbReference type="EMBL" id="CAL1529258.1"/>
    </source>
</evidence>
<dbReference type="Gene3D" id="1.10.287.110">
    <property type="entry name" value="DnaJ domain"/>
    <property type="match status" value="1"/>
</dbReference>
<dbReference type="EMBL" id="CAXITT010000045">
    <property type="protein sequence ID" value="CAL1529258.1"/>
    <property type="molecule type" value="Genomic_DNA"/>
</dbReference>
<dbReference type="GO" id="GO:0012505">
    <property type="term" value="C:endomembrane system"/>
    <property type="evidence" value="ECO:0007669"/>
    <property type="project" value="UniProtKB-SubCell"/>
</dbReference>
<evidence type="ECO:0000259" key="10">
    <source>
        <dbReference type="PROSITE" id="PS50090"/>
    </source>
</evidence>
<feature type="domain" description="Myb-like" evidence="10">
    <location>
        <begin position="292"/>
        <end position="333"/>
    </location>
</feature>
<dbReference type="InterPro" id="IPR036869">
    <property type="entry name" value="J_dom_sf"/>
</dbReference>